<feature type="region of interest" description="Disordered" evidence="2">
    <location>
        <begin position="97"/>
        <end position="123"/>
    </location>
</feature>
<gene>
    <name evidence="3" type="ORF">MPDQ_000522</name>
</gene>
<dbReference type="Gene3D" id="1.10.287.1490">
    <property type="match status" value="1"/>
</dbReference>
<evidence type="ECO:0000256" key="1">
    <source>
        <dbReference type="SAM" id="Coils"/>
    </source>
</evidence>
<comment type="caution">
    <text evidence="3">The sequence shown here is derived from an EMBL/GenBank/DDBJ whole genome shotgun (WGS) entry which is preliminary data.</text>
</comment>
<feature type="coiled-coil region" evidence="1">
    <location>
        <begin position="202"/>
        <end position="492"/>
    </location>
</feature>
<proteinExistence type="predicted"/>
<organism evidence="3 4">
    <name type="scientific">Monascus purpureus</name>
    <name type="common">Red mold</name>
    <name type="synonym">Monascus anka</name>
    <dbReference type="NCBI Taxonomy" id="5098"/>
    <lineage>
        <taxon>Eukaryota</taxon>
        <taxon>Fungi</taxon>
        <taxon>Dikarya</taxon>
        <taxon>Ascomycota</taxon>
        <taxon>Pezizomycotina</taxon>
        <taxon>Eurotiomycetes</taxon>
        <taxon>Eurotiomycetidae</taxon>
        <taxon>Eurotiales</taxon>
        <taxon>Aspergillaceae</taxon>
        <taxon>Monascus</taxon>
    </lineage>
</organism>
<evidence type="ECO:0000313" key="3">
    <source>
        <dbReference type="EMBL" id="TQB76215.1"/>
    </source>
</evidence>
<evidence type="ECO:0000313" key="4">
    <source>
        <dbReference type="Proteomes" id="UP000319663"/>
    </source>
</evidence>
<dbReference type="Proteomes" id="UP000319663">
    <property type="component" value="Unassembled WGS sequence"/>
</dbReference>
<sequence>MADYLDGSPEPSNWQDSSSSDSSSGLNHFDAGEDSSPPTSPEPPSSIIEYTPATSLTDAGRDTLVTLVGLGVGFSITFRNDHSYTFDIHERPSAVQSCKSRRRGTASKYTDNAKGTSITGRHPSDDAIKKLAVIRNSRSQIPRRLGNAKARPPADHAANEAHQRITAGHEASNVNIKRGHDAARQSLYDLSTLAENPSARQVNSLEELLTGIEEKKEIIRTQEMQVEDLKARLEKKTESEEQLRDQVEALAGELSHASDRNKRLEIDLRGAEERLKCVSHAKYRICNKIDCITDIENEPDEDEVEYYGRKLNSLEEQLQQYKAQNTKLTKERDTFNEESKRLQRTKDQLSHEVLALEDERDNIRCQLQLSESRNAELTKERDGLQGFREAMHELNTKVDSKEEELQQTRAELRHHQGAFEELSKSYESLITKKARLENANGELVAERDNLQEEAQRSQAEHQQVLEGLQNRKDALSHRVVQLERALREKQAAIDNANGPLDNAIPEHASTLQGTSSSGRRAGGLPTVFSHNHSRTGALQDAPRYTRAQANSRRPGTRLIYYYRV</sequence>
<dbReference type="EMBL" id="VIFY01000011">
    <property type="protein sequence ID" value="TQB76215.1"/>
    <property type="molecule type" value="Genomic_DNA"/>
</dbReference>
<keyword evidence="1" id="KW-0175">Coiled coil</keyword>
<reference evidence="3 4" key="1">
    <citation type="submission" date="2019-06" db="EMBL/GenBank/DDBJ databases">
        <title>Wine fermentation using esterase from Monascus purpureus.</title>
        <authorList>
            <person name="Geng C."/>
            <person name="Zhang Y."/>
        </authorList>
    </citation>
    <scope>NUCLEOTIDE SEQUENCE [LARGE SCALE GENOMIC DNA]</scope>
    <source>
        <strain evidence="3">HQ1</strain>
    </source>
</reference>
<name>A0A507R163_MONPU</name>
<dbReference type="STRING" id="5098.A0A507R163"/>
<dbReference type="AlphaFoldDB" id="A0A507R163"/>
<evidence type="ECO:0000256" key="2">
    <source>
        <dbReference type="SAM" id="MobiDB-lite"/>
    </source>
</evidence>
<feature type="compositionally biased region" description="Polar residues" evidence="2">
    <location>
        <begin position="107"/>
        <end position="119"/>
    </location>
</feature>
<accession>A0A507R163</accession>
<protein>
    <submittedName>
        <fullName evidence="3">Uncharacterized protein</fullName>
    </submittedName>
</protein>
<dbReference type="PANTHER" id="PTHR45615:SF80">
    <property type="entry name" value="GRIP DOMAIN-CONTAINING PROTEIN"/>
    <property type="match status" value="1"/>
</dbReference>
<feature type="compositionally biased region" description="Polar residues" evidence="2">
    <location>
        <begin position="509"/>
        <end position="518"/>
    </location>
</feature>
<keyword evidence="4" id="KW-1185">Reference proteome</keyword>
<feature type="region of interest" description="Disordered" evidence="2">
    <location>
        <begin position="497"/>
        <end position="552"/>
    </location>
</feature>
<feature type="region of interest" description="Disordered" evidence="2">
    <location>
        <begin position="1"/>
        <end position="48"/>
    </location>
</feature>
<dbReference type="PANTHER" id="PTHR45615">
    <property type="entry name" value="MYOSIN HEAVY CHAIN, NON-MUSCLE"/>
    <property type="match status" value="1"/>
</dbReference>